<keyword evidence="2" id="KW-1133">Transmembrane helix</keyword>
<dbReference type="Proteomes" id="UP000184076">
    <property type="component" value="Unassembled WGS sequence"/>
</dbReference>
<keyword evidence="5" id="KW-1185">Reference proteome</keyword>
<keyword evidence="1" id="KW-0175">Coiled coil</keyword>
<keyword evidence="3" id="KW-0732">Signal</keyword>
<reference evidence="5" key="1">
    <citation type="submission" date="2016-11" db="EMBL/GenBank/DDBJ databases">
        <authorList>
            <person name="Varghese N."/>
            <person name="Submissions S."/>
        </authorList>
    </citation>
    <scope>NUCLEOTIDE SEQUENCE [LARGE SCALE GENOMIC DNA]</scope>
    <source>
        <strain evidence="5">DSM 9756</strain>
    </source>
</reference>
<dbReference type="EMBL" id="FQVB01000016">
    <property type="protein sequence ID" value="SHF37628.1"/>
    <property type="molecule type" value="Genomic_DNA"/>
</dbReference>
<accession>A0A1M5B5B8</accession>
<sequence>MSRASLDAKLLVLLTLAMLSFFADLSANAAEETARRVGTPTEQAGSNAIVHSQAPACTQVLSILQQHQQETSQELRQIKRELARLRASRDKPTLRDVLGGIGYILGIFGAAAFVLSRKRPDGGS</sequence>
<evidence type="ECO:0000313" key="5">
    <source>
        <dbReference type="Proteomes" id="UP000184076"/>
    </source>
</evidence>
<evidence type="ECO:0000256" key="1">
    <source>
        <dbReference type="SAM" id="Coils"/>
    </source>
</evidence>
<feature type="coiled-coil region" evidence="1">
    <location>
        <begin position="61"/>
        <end position="88"/>
    </location>
</feature>
<dbReference type="AlphaFoldDB" id="A0A1M5B5B8"/>
<evidence type="ECO:0008006" key="6">
    <source>
        <dbReference type="Google" id="ProtNLM"/>
    </source>
</evidence>
<feature type="chain" id="PRO_5012206141" description="Nickel transport protein" evidence="3">
    <location>
        <begin position="30"/>
        <end position="124"/>
    </location>
</feature>
<feature type="signal peptide" evidence="3">
    <location>
        <begin position="1"/>
        <end position="29"/>
    </location>
</feature>
<gene>
    <name evidence="4" type="ORF">SAMN02745206_01856</name>
</gene>
<keyword evidence="2" id="KW-0812">Transmembrane</keyword>
<organism evidence="4 5">
    <name type="scientific">Desulfacinum infernum DSM 9756</name>
    <dbReference type="NCBI Taxonomy" id="1121391"/>
    <lineage>
        <taxon>Bacteria</taxon>
        <taxon>Pseudomonadati</taxon>
        <taxon>Thermodesulfobacteriota</taxon>
        <taxon>Syntrophobacteria</taxon>
        <taxon>Syntrophobacterales</taxon>
        <taxon>Syntrophobacteraceae</taxon>
        <taxon>Desulfacinum</taxon>
    </lineage>
</organism>
<feature type="transmembrane region" description="Helical" evidence="2">
    <location>
        <begin position="97"/>
        <end position="115"/>
    </location>
</feature>
<evidence type="ECO:0000256" key="2">
    <source>
        <dbReference type="SAM" id="Phobius"/>
    </source>
</evidence>
<keyword evidence="2" id="KW-0472">Membrane</keyword>
<protein>
    <recommendedName>
        <fullName evidence="6">Nickel transport protein</fullName>
    </recommendedName>
</protein>
<evidence type="ECO:0000313" key="4">
    <source>
        <dbReference type="EMBL" id="SHF37628.1"/>
    </source>
</evidence>
<proteinExistence type="predicted"/>
<dbReference type="STRING" id="1121391.SAMN02745206_01856"/>
<evidence type="ECO:0000256" key="3">
    <source>
        <dbReference type="SAM" id="SignalP"/>
    </source>
</evidence>
<name>A0A1M5B5B8_9BACT</name>